<evidence type="ECO:0000313" key="7">
    <source>
        <dbReference type="EMBL" id="HEA87419.1"/>
    </source>
</evidence>
<evidence type="ECO:0000256" key="4">
    <source>
        <dbReference type="ARBA" id="ARBA00022825"/>
    </source>
</evidence>
<evidence type="ECO:0000256" key="1">
    <source>
        <dbReference type="ARBA" id="ARBA00011073"/>
    </source>
</evidence>
<dbReference type="EMBL" id="DSLG01000006">
    <property type="protein sequence ID" value="HEA87419.1"/>
    <property type="molecule type" value="Genomic_DNA"/>
</dbReference>
<proteinExistence type="inferred from homology"/>
<evidence type="ECO:0000313" key="8">
    <source>
        <dbReference type="EMBL" id="HFJ53278.1"/>
    </source>
</evidence>
<dbReference type="Pfam" id="PF00082">
    <property type="entry name" value="Peptidase_S8"/>
    <property type="match status" value="1"/>
</dbReference>
<dbReference type="GO" id="GO:0004252">
    <property type="term" value="F:serine-type endopeptidase activity"/>
    <property type="evidence" value="ECO:0007669"/>
    <property type="project" value="UniProtKB-UniRule"/>
</dbReference>
<reference evidence="7" key="1">
    <citation type="journal article" date="2020" name="mSystems">
        <title>Genome- and Community-Level Interaction Insights into Carbon Utilization and Element Cycling Functions of Hydrothermarchaeota in Hydrothermal Sediment.</title>
        <authorList>
            <person name="Zhou Z."/>
            <person name="Liu Y."/>
            <person name="Xu W."/>
            <person name="Pan J."/>
            <person name="Luo Z.H."/>
            <person name="Li M."/>
        </authorList>
    </citation>
    <scope>NUCLEOTIDE SEQUENCE [LARGE SCALE GENOMIC DNA]</scope>
    <source>
        <strain evidence="7">SpSt-265</strain>
        <strain evidence="8">SpSt-465</strain>
    </source>
</reference>
<dbReference type="PROSITE" id="PS51892">
    <property type="entry name" value="SUBTILASE"/>
    <property type="match status" value="1"/>
</dbReference>
<dbReference type="PROSITE" id="PS00137">
    <property type="entry name" value="SUBTILASE_HIS"/>
    <property type="match status" value="1"/>
</dbReference>
<evidence type="ECO:0000256" key="3">
    <source>
        <dbReference type="ARBA" id="ARBA00022801"/>
    </source>
</evidence>
<feature type="active site" description="Charge relay system" evidence="5">
    <location>
        <position position="283"/>
    </location>
</feature>
<dbReference type="Gene3D" id="2.60.120.380">
    <property type="match status" value="1"/>
</dbReference>
<keyword evidence="4 5" id="KW-0720">Serine protease</keyword>
<feature type="domain" description="Peptidase S8/S53" evidence="6">
    <location>
        <begin position="225"/>
        <end position="530"/>
    </location>
</feature>
<dbReference type="InterPro" id="IPR023828">
    <property type="entry name" value="Peptidase_S8_Ser-AS"/>
</dbReference>
<organism evidence="7">
    <name type="scientific">candidate division WOR-3 bacterium</name>
    <dbReference type="NCBI Taxonomy" id="2052148"/>
    <lineage>
        <taxon>Bacteria</taxon>
        <taxon>Bacteria division WOR-3</taxon>
    </lineage>
</organism>
<dbReference type="SUPFAM" id="SSF52743">
    <property type="entry name" value="Subtilisin-like"/>
    <property type="match status" value="1"/>
</dbReference>
<dbReference type="InterPro" id="IPR022398">
    <property type="entry name" value="Peptidase_S8_His-AS"/>
</dbReference>
<dbReference type="PANTHER" id="PTHR43399:SF4">
    <property type="entry name" value="CELL WALL-ASSOCIATED PROTEASE"/>
    <property type="match status" value="1"/>
</dbReference>
<dbReference type="AlphaFoldDB" id="A0A7C1NA99"/>
<comment type="caution">
    <text evidence="7">The sequence shown here is derived from an EMBL/GenBank/DDBJ whole genome shotgun (WGS) entry which is preliminary data.</text>
</comment>
<dbReference type="InterPro" id="IPR015500">
    <property type="entry name" value="Peptidase_S8_subtilisin-rel"/>
</dbReference>
<comment type="similarity">
    <text evidence="1 5">Belongs to the peptidase S8 family.</text>
</comment>
<feature type="active site" description="Charge relay system" evidence="5">
    <location>
        <position position="234"/>
    </location>
</feature>
<dbReference type="CDD" id="cd04842">
    <property type="entry name" value="Peptidases_S8_Kp43_protease"/>
    <property type="match status" value="1"/>
</dbReference>
<gene>
    <name evidence="7" type="ORF">ENP94_05345</name>
    <name evidence="8" type="ORF">ENS16_01110</name>
</gene>
<keyword evidence="3 5" id="KW-0378">Hydrolase</keyword>
<protein>
    <recommendedName>
        <fullName evidence="6">Peptidase S8/S53 domain-containing protein</fullName>
    </recommendedName>
</protein>
<dbReference type="SUPFAM" id="SSF49785">
    <property type="entry name" value="Galactose-binding domain-like"/>
    <property type="match status" value="1"/>
</dbReference>
<evidence type="ECO:0000256" key="2">
    <source>
        <dbReference type="ARBA" id="ARBA00022670"/>
    </source>
</evidence>
<dbReference type="InterPro" id="IPR036852">
    <property type="entry name" value="Peptidase_S8/S53_dom_sf"/>
</dbReference>
<evidence type="ECO:0000259" key="6">
    <source>
        <dbReference type="Pfam" id="PF00082"/>
    </source>
</evidence>
<dbReference type="EMBL" id="DSTU01000002">
    <property type="protein sequence ID" value="HFJ53278.1"/>
    <property type="molecule type" value="Genomic_DNA"/>
</dbReference>
<dbReference type="GO" id="GO:0006508">
    <property type="term" value="P:proteolysis"/>
    <property type="evidence" value="ECO:0007669"/>
    <property type="project" value="UniProtKB-KW"/>
</dbReference>
<dbReference type="InterPro" id="IPR000209">
    <property type="entry name" value="Peptidase_S8/S53_dom"/>
</dbReference>
<feature type="active site" description="Charge relay system" evidence="5">
    <location>
        <position position="464"/>
    </location>
</feature>
<dbReference type="InterPro" id="IPR051048">
    <property type="entry name" value="Peptidase_S8/S53_subtilisin"/>
</dbReference>
<dbReference type="InterPro" id="IPR034058">
    <property type="entry name" value="TagA/B/C/D_pept_dom"/>
</dbReference>
<evidence type="ECO:0000256" key="5">
    <source>
        <dbReference type="PROSITE-ProRule" id="PRU01240"/>
    </source>
</evidence>
<name>A0A7C1NA99_UNCW3</name>
<dbReference type="InterPro" id="IPR008979">
    <property type="entry name" value="Galactose-bd-like_sf"/>
</dbReference>
<dbReference type="PANTHER" id="PTHR43399">
    <property type="entry name" value="SUBTILISIN-RELATED"/>
    <property type="match status" value="1"/>
</dbReference>
<dbReference type="PRINTS" id="PR00723">
    <property type="entry name" value="SUBTILISIN"/>
</dbReference>
<dbReference type="Gene3D" id="3.40.50.200">
    <property type="entry name" value="Peptidase S8/S53 domain"/>
    <property type="match status" value="1"/>
</dbReference>
<sequence length="756" mass="84111">MNRWFGLGLVLIATSLAQPVLNRTQVRARFQPEPYTDARYIRLAGGIIIDIRSATPPAEISSRYWLLHFTAPIYNHWLATLNNRGFVPVAYLAYQTLVVRAPASCTPDSIARLCQSLPIDWHGPFLPEYKLAPEFRKLGARVTRLTCACWKPARTETLDLSALDPDDRSRRLESLATRDEIFWIQARGKPVSFNRNVQWVLQSGWDSTIPDPAGSRRIWRWGIRGQNMLIGLFDSGINTEHDMFFDPYFPLTQPGIYPDHRKITAYKLYYNAAFGDAPGANYHGSAVAGTLAGEDSINGNESDLEGMAPDARIYFLDIGTASGQYIYSDDLTEMLDSVRLGLGIPEPVRQVSGSFGTMDYLSEYRLADASLDAVCWQDKKFLVIWAAGNGGGTRYKLGHPACAKNALTVGGCGNGTRANLIYSLSSAGPTRDNRLKPNLVAPAESIWTVYGGGINSYRVREGTSFAAPSVSGALTLLRQYLKEGWYPTGQPDPEHSICEPSSALMRALAITAADTNVGRETIPDIRTGWGRLNLSRVMHFPDDSLSLVFVDETLGLATGEYDEYEITINRREPLRVVLTWTDTAAMPNAEIAIVNDLNLELESPDHNRYRGNQLALNQSIPNPVLWDERNVEELIQLARPITGTWKIRVYARNIYTARQPYALVVHAGIQGTPGIREMPETVQLPARICRLGQIQMLIPPKTRFRLWSITGTLVADVFNNQLQPCYWKAPNTPAGVYVLQTVTSNSVQTGKIILLK</sequence>
<dbReference type="PROSITE" id="PS00138">
    <property type="entry name" value="SUBTILASE_SER"/>
    <property type="match status" value="1"/>
</dbReference>
<accession>A0A7C1NA99</accession>
<keyword evidence="2 5" id="KW-0645">Protease</keyword>